<dbReference type="AlphaFoldDB" id="A0A3E5I3Q7"/>
<dbReference type="EMBL" id="VWLB01000027">
    <property type="protein sequence ID" value="KAA3926922.1"/>
    <property type="molecule type" value="Genomic_DNA"/>
</dbReference>
<organism evidence="7 10">
    <name type="scientific">Bacteroides ovatus</name>
    <dbReference type="NCBI Taxonomy" id="28116"/>
    <lineage>
        <taxon>Bacteria</taxon>
        <taxon>Pseudomonadati</taxon>
        <taxon>Bacteroidota</taxon>
        <taxon>Bacteroidia</taxon>
        <taxon>Bacteroidales</taxon>
        <taxon>Bacteroidaceae</taxon>
        <taxon>Bacteroides</taxon>
    </lineage>
</organism>
<dbReference type="EMBL" id="VWKB01000054">
    <property type="protein sequence ID" value="KAA4089553.1"/>
    <property type="molecule type" value="Genomic_DNA"/>
</dbReference>
<reference evidence="6" key="2">
    <citation type="journal article" date="2018" name="Nature">
        <title>Human gut bacteria contain acquired interbacterial defence systems.</title>
        <authorList>
            <person name="Ross B.D."/>
            <person name="Verster A.J."/>
            <person name="Radey M.C."/>
            <person name="Schmidtke D.T."/>
            <person name="Pope C.E."/>
            <person name="Hoffman L.R."/>
            <person name="Hajjar A."/>
            <person name="Peterson S.B."/>
            <person name="Borenstein E."/>
            <person name="Mougous J."/>
        </authorList>
    </citation>
    <scope>NUCLEOTIDE SEQUENCE</scope>
    <source>
        <strain evidence="6">3725 D1 iv</strain>
    </source>
</reference>
<dbReference type="Proteomes" id="UP000318823">
    <property type="component" value="Chromosome"/>
</dbReference>
<dbReference type="Proteomes" id="UP000283329">
    <property type="component" value="Unassembled WGS sequence"/>
</dbReference>
<reference evidence="6" key="5">
    <citation type="submission" date="2019-07" db="EMBL/GenBank/DDBJ databases">
        <authorList>
            <person name="Ross B.D."/>
            <person name="Verster A.J."/>
            <person name="Radey M.C."/>
            <person name="Schmidtke D.T."/>
            <person name="Pope C.E."/>
            <person name="Hoffman L.R."/>
            <person name="Hajjar A."/>
            <person name="Peterson S.B."/>
            <person name="Borenstein E."/>
            <person name="Mougous J.D."/>
        </authorList>
    </citation>
    <scope>NUCLEOTIDE SEQUENCE</scope>
    <source>
        <strain evidence="6">3725 D1 iv</strain>
    </source>
</reference>
<evidence type="ECO:0000313" key="12">
    <source>
        <dbReference type="Proteomes" id="UP000286031"/>
    </source>
</evidence>
<evidence type="ECO:0000313" key="4">
    <source>
        <dbReference type="EMBL" id="KAA4533676.1"/>
    </source>
</evidence>
<sequence length="68" mass="8050">MESLVLQKKKYLHTNSTSMPFYPMESILSRAWRHQQINKGHKDIESIATARNHLTNLSMVSYDCFCYR</sequence>
<dbReference type="Proteomes" id="UP000286031">
    <property type="component" value="Unassembled WGS sequence"/>
</dbReference>
<evidence type="ECO:0000313" key="10">
    <source>
        <dbReference type="Proteomes" id="UP000266492"/>
    </source>
</evidence>
<evidence type="ECO:0000313" key="18">
    <source>
        <dbReference type="Proteomes" id="UP000478493"/>
    </source>
</evidence>
<dbReference type="Proteomes" id="UP000478493">
    <property type="component" value="Unassembled WGS sequence"/>
</dbReference>
<name>A0A3E5I3Q7_BACOV</name>
<evidence type="ECO:0000313" key="14">
    <source>
        <dbReference type="Proteomes" id="UP000365824"/>
    </source>
</evidence>
<evidence type="ECO:0000313" key="16">
    <source>
        <dbReference type="Proteomes" id="UP000460135"/>
    </source>
</evidence>
<dbReference type="EMBL" id="CP041395">
    <property type="protein sequence ID" value="QDM10902.1"/>
    <property type="molecule type" value="Genomic_DNA"/>
</dbReference>
<dbReference type="Proteomes" id="UP000424805">
    <property type="component" value="Unassembled WGS sequence"/>
</dbReference>
<keyword evidence="17" id="KW-1185">Reference proteome</keyword>
<evidence type="ECO:0000313" key="2">
    <source>
        <dbReference type="EMBL" id="KAA3926922.1"/>
    </source>
</evidence>
<dbReference type="Proteomes" id="UP000460135">
    <property type="component" value="Unassembled WGS sequence"/>
</dbReference>
<dbReference type="Proteomes" id="UP000365824">
    <property type="component" value="Unassembled WGS sequence"/>
</dbReference>
<evidence type="ECO:0000313" key="6">
    <source>
        <dbReference type="EMBL" id="QDM10902.1"/>
    </source>
</evidence>
<reference evidence="13" key="1">
    <citation type="journal article" date="2018" name="J. Anim. Genet.">
        <title>Acquired interbacterial defense systems protect against interspecies antagonism in the human gut microbiome.</title>
        <authorList>
            <person name="Ross B.D."/>
            <person name="Verster A.J."/>
            <person name="Radey M.C."/>
            <person name="Schmidtke D.T."/>
            <person name="Pope C.E."/>
            <person name="Hoffman L.R."/>
            <person name="Hajjar A."/>
            <person name="Peterson S.B."/>
            <person name="Borenstein E."/>
            <person name="Mougous J."/>
        </authorList>
    </citation>
    <scope>NUCLEOTIDE SEQUENCE [LARGE SCALE GENOMIC DNA]</scope>
    <source>
        <strain evidence="13">3725 D1 iv</strain>
    </source>
</reference>
<dbReference type="EMBL" id="QRJR01000013">
    <property type="protein sequence ID" value="RHH44366.1"/>
    <property type="molecule type" value="Genomic_DNA"/>
</dbReference>
<evidence type="ECO:0000313" key="11">
    <source>
        <dbReference type="Proteomes" id="UP000283329"/>
    </source>
</evidence>
<gene>
    <name evidence="9" type="ORF">DW206_15210</name>
    <name evidence="8" type="ORF">DWV35_01445</name>
    <name evidence="7" type="ORF">DWX70_12125</name>
    <name evidence="6" type="ORF">DYI28_20585</name>
    <name evidence="4" type="ORF">F3B85_16435</name>
    <name evidence="5" type="ORF">F3B90_09590</name>
    <name evidence="3" type="ORF">F3D66_27000</name>
    <name evidence="2" type="ORF">F3F25_16245</name>
    <name evidence="1" type="ORF">F3F51_08765</name>
</gene>
<evidence type="ECO:0000313" key="1">
    <source>
        <dbReference type="EMBL" id="KAA3805903.1"/>
    </source>
</evidence>
<evidence type="ECO:0000313" key="13">
    <source>
        <dbReference type="Proteomes" id="UP000318823"/>
    </source>
</evidence>
<evidence type="ECO:0000313" key="8">
    <source>
        <dbReference type="EMBL" id="RGX13452.1"/>
    </source>
</evidence>
<reference evidence="14 15" key="4">
    <citation type="journal article" date="2019" name="Nat. Med.">
        <title>A library of human gut bacterial isolates paired with longitudinal multiomics data enables mechanistic microbiome research.</title>
        <authorList>
            <person name="Poyet M."/>
            <person name="Groussin M."/>
            <person name="Gibbons S.M."/>
            <person name="Avila-Pacheco J."/>
            <person name="Jiang X."/>
            <person name="Kearney S.M."/>
            <person name="Perrotta A.R."/>
            <person name="Berdy B."/>
            <person name="Zhao S."/>
            <person name="Lieberman T.D."/>
            <person name="Swanson P.K."/>
            <person name="Smith M."/>
            <person name="Roesemann S."/>
            <person name="Alexander J.E."/>
            <person name="Rich S.A."/>
            <person name="Livny J."/>
            <person name="Vlamakis H."/>
            <person name="Clish C."/>
            <person name="Bullock K."/>
            <person name="Deik A."/>
            <person name="Scott J."/>
            <person name="Pierce K.A."/>
            <person name="Xavier R.J."/>
            <person name="Alm E.J."/>
        </authorList>
    </citation>
    <scope>NUCLEOTIDE SEQUENCE [LARGE SCALE GENOMIC DNA]</scope>
    <source>
        <strain evidence="3 17">BIOML-A134</strain>
        <strain evidence="5 15">BIOML-A15</strain>
        <strain evidence="2 14">BIOML-A160</strain>
        <strain evidence="1 16">BIOML-A183</strain>
        <strain evidence="4 18">BIOML-A41</strain>
    </source>
</reference>
<evidence type="ECO:0000313" key="5">
    <source>
        <dbReference type="EMBL" id="KAA4627717.1"/>
    </source>
</evidence>
<evidence type="ECO:0000313" key="17">
    <source>
        <dbReference type="Proteomes" id="UP000473905"/>
    </source>
</evidence>
<reference evidence="10 11" key="3">
    <citation type="submission" date="2018-08" db="EMBL/GenBank/DDBJ databases">
        <title>A genome reference for cultivated species of the human gut microbiota.</title>
        <authorList>
            <person name="Zou Y."/>
            <person name="Xue W."/>
            <person name="Luo G."/>
        </authorList>
    </citation>
    <scope>NUCLEOTIDE SEQUENCE [LARGE SCALE GENOMIC DNA]</scope>
    <source>
        <strain evidence="8 12">AF04-46</strain>
        <strain evidence="7 10">AF20-9LB</strain>
        <strain evidence="9 11">AM17-48</strain>
    </source>
</reference>
<dbReference type="Proteomes" id="UP000266492">
    <property type="component" value="Unassembled WGS sequence"/>
</dbReference>
<dbReference type="EMBL" id="VWFP01000008">
    <property type="protein sequence ID" value="KAA4627717.1"/>
    <property type="molecule type" value="Genomic_DNA"/>
</dbReference>
<evidence type="ECO:0000313" key="3">
    <source>
        <dbReference type="EMBL" id="KAA4089553.1"/>
    </source>
</evidence>
<evidence type="ECO:0000313" key="15">
    <source>
        <dbReference type="Proteomes" id="UP000424805"/>
    </source>
</evidence>
<accession>A0A3E5I3Q7</accession>
<dbReference type="EMBL" id="QSBI01000001">
    <property type="protein sequence ID" value="RGX13452.1"/>
    <property type="molecule type" value="Genomic_DNA"/>
</dbReference>
<protein>
    <submittedName>
        <fullName evidence="7">Uncharacterized protein</fullName>
    </submittedName>
</protein>
<dbReference type="EMBL" id="VWGP01000012">
    <property type="protein sequence ID" value="KAA4533676.1"/>
    <property type="molecule type" value="Genomic_DNA"/>
</dbReference>
<dbReference type="EMBL" id="VWLX01000006">
    <property type="protein sequence ID" value="KAA3805903.1"/>
    <property type="molecule type" value="Genomic_DNA"/>
</dbReference>
<dbReference type="Proteomes" id="UP000473905">
    <property type="component" value="Unassembled WGS sequence"/>
</dbReference>
<dbReference type="KEGG" id="boa:Bovatus_03563"/>
<evidence type="ECO:0000313" key="9">
    <source>
        <dbReference type="EMBL" id="RHH44366.1"/>
    </source>
</evidence>
<dbReference type="EMBL" id="QRVZ01000008">
    <property type="protein sequence ID" value="RGS83668.1"/>
    <property type="molecule type" value="Genomic_DNA"/>
</dbReference>
<proteinExistence type="predicted"/>
<evidence type="ECO:0000313" key="7">
    <source>
        <dbReference type="EMBL" id="RGS83668.1"/>
    </source>
</evidence>